<protein>
    <submittedName>
        <fullName evidence="2">YsnF/AvaK domain-containing protein</fullName>
    </submittedName>
</protein>
<dbReference type="PANTHER" id="PTHR38463">
    <property type="entry name" value="STRESS RESPONSE PROTEIN YSNF"/>
    <property type="match status" value="1"/>
</dbReference>
<gene>
    <name evidence="2" type="ORF">IGS68_14240</name>
</gene>
<dbReference type="Proteomes" id="UP000595197">
    <property type="component" value="Chromosome"/>
</dbReference>
<evidence type="ECO:0000313" key="2">
    <source>
        <dbReference type="EMBL" id="QQP87284.1"/>
    </source>
</evidence>
<dbReference type="EMBL" id="CP067420">
    <property type="protein sequence ID" value="QQP87284.1"/>
    <property type="molecule type" value="Genomic_DNA"/>
</dbReference>
<evidence type="ECO:0000313" key="3">
    <source>
        <dbReference type="Proteomes" id="UP000595197"/>
    </source>
</evidence>
<dbReference type="RefSeq" id="WP_201069950.1">
    <property type="nucleotide sequence ID" value="NZ_CP067420.1"/>
</dbReference>
<dbReference type="InterPro" id="IPR052967">
    <property type="entry name" value="Stress_Response_Assoc"/>
</dbReference>
<accession>A0ABX7B0U7</accession>
<reference evidence="2" key="1">
    <citation type="submission" date="2021-02" db="EMBL/GenBank/DDBJ databases">
        <title>Skermanella TT6 skin isolate.</title>
        <authorList>
            <person name="Lee K."/>
            <person name="Ganzorig M."/>
        </authorList>
    </citation>
    <scope>NUCLEOTIDE SEQUENCE</scope>
    <source>
        <strain evidence="2">TT6</strain>
    </source>
</reference>
<proteinExistence type="predicted"/>
<sequence>MARYTIVTMFRDRDVIGTVQQELRNSGVDLHDGQMLDRDQGDVESELVRRRVDGGDIRHYMRGVEKGYPLLVGTVDEADLQRAVDILDNHGPVDMRDGAGLGAGDADTVTDRTAFASGGQTSDTGLSAAASGLRDVNESADIDRRTGTAEQEEVIPIAEEELRIGKRAVERGGVRVRSYVVETPVEESVRLRDETVHVDRRAVDPNRQATDADFQERVVELRETDEEAVVSKQTQVTGEVVVRKDVEEREKTISDTVRRTEVDIDKGPVR</sequence>
<dbReference type="InterPro" id="IPR019060">
    <property type="entry name" value="DUF2382"/>
</dbReference>
<dbReference type="PANTHER" id="PTHR38463:SF1">
    <property type="entry name" value="STRESS RESPONSE PROTEIN YSNF"/>
    <property type="match status" value="1"/>
</dbReference>
<organism evidence="2 3">
    <name type="scientific">Skermanella cutis</name>
    <dbReference type="NCBI Taxonomy" id="2775420"/>
    <lineage>
        <taxon>Bacteria</taxon>
        <taxon>Pseudomonadati</taxon>
        <taxon>Pseudomonadota</taxon>
        <taxon>Alphaproteobacteria</taxon>
        <taxon>Rhodospirillales</taxon>
        <taxon>Azospirillaceae</taxon>
        <taxon>Skermanella</taxon>
    </lineage>
</organism>
<dbReference type="Pfam" id="PF09557">
    <property type="entry name" value="DUF2382"/>
    <property type="match status" value="1"/>
</dbReference>
<evidence type="ECO:0000259" key="1">
    <source>
        <dbReference type="Pfam" id="PF09557"/>
    </source>
</evidence>
<feature type="domain" description="DUF2382" evidence="1">
    <location>
        <begin position="155"/>
        <end position="264"/>
    </location>
</feature>
<keyword evidence="3" id="KW-1185">Reference proteome</keyword>
<name>A0ABX7B0U7_9PROT</name>